<sequence>MESSKFKVFGGGNRICFSAKRVGRMALWEEDNGGDGKTEWRWVERLLGLGMGCAVASRSRQS</sequence>
<comment type="caution">
    <text evidence="1">The sequence shown here is derived from an EMBL/GenBank/DDBJ whole genome shotgun (WGS) entry which is preliminary data.</text>
</comment>
<accession>A0ABD3CVH3</accession>
<dbReference type="PANTHER" id="PTHR47719:SF2">
    <property type="entry name" value="SKP1-INTERACTING PARTNER 15"/>
    <property type="match status" value="1"/>
</dbReference>
<dbReference type="Proteomes" id="UP001632038">
    <property type="component" value="Unassembled WGS sequence"/>
</dbReference>
<evidence type="ECO:0000313" key="2">
    <source>
        <dbReference type="Proteomes" id="UP001632038"/>
    </source>
</evidence>
<evidence type="ECO:0000313" key="1">
    <source>
        <dbReference type="EMBL" id="KAL3634020.1"/>
    </source>
</evidence>
<gene>
    <name evidence="1" type="ORF">CASFOL_021074</name>
</gene>
<proteinExistence type="predicted"/>
<protein>
    <submittedName>
        <fullName evidence="1">Uncharacterized protein</fullName>
    </submittedName>
</protein>
<dbReference type="EMBL" id="JAVIJP010000028">
    <property type="protein sequence ID" value="KAL3634020.1"/>
    <property type="molecule type" value="Genomic_DNA"/>
</dbReference>
<name>A0ABD3CVH3_9LAMI</name>
<keyword evidence="2" id="KW-1185">Reference proteome</keyword>
<dbReference type="PANTHER" id="PTHR47719">
    <property type="entry name" value="SKP1-INTERACTING PARTNER 15"/>
    <property type="match status" value="1"/>
</dbReference>
<dbReference type="AlphaFoldDB" id="A0ABD3CVH3"/>
<reference evidence="2" key="1">
    <citation type="journal article" date="2024" name="IScience">
        <title>Strigolactones Initiate the Formation of Haustorium-like Structures in Castilleja.</title>
        <authorList>
            <person name="Buerger M."/>
            <person name="Peterson D."/>
            <person name="Chory J."/>
        </authorList>
    </citation>
    <scope>NUCLEOTIDE SEQUENCE [LARGE SCALE GENOMIC DNA]</scope>
</reference>
<organism evidence="1 2">
    <name type="scientific">Castilleja foliolosa</name>
    <dbReference type="NCBI Taxonomy" id="1961234"/>
    <lineage>
        <taxon>Eukaryota</taxon>
        <taxon>Viridiplantae</taxon>
        <taxon>Streptophyta</taxon>
        <taxon>Embryophyta</taxon>
        <taxon>Tracheophyta</taxon>
        <taxon>Spermatophyta</taxon>
        <taxon>Magnoliopsida</taxon>
        <taxon>eudicotyledons</taxon>
        <taxon>Gunneridae</taxon>
        <taxon>Pentapetalae</taxon>
        <taxon>asterids</taxon>
        <taxon>lamiids</taxon>
        <taxon>Lamiales</taxon>
        <taxon>Orobanchaceae</taxon>
        <taxon>Pedicularideae</taxon>
        <taxon>Castillejinae</taxon>
        <taxon>Castilleja</taxon>
    </lineage>
</organism>